<dbReference type="Proteomes" id="UP000720189">
    <property type="component" value="Unassembled WGS sequence"/>
</dbReference>
<sequence length="114" mass="12698">MFFFVVRSNMKATSLRAPSPRSMAAVPTSAKASEEGKDICFMLEQASNTQKHSLTPGSSNVWLRTIKADKPDMMMDIIFIYIGHGEAARTDDLAKGASGDYRFLDWTRNMTATR</sequence>
<organism evidence="1 2">
    <name type="scientific">Fusarium redolens</name>
    <dbReference type="NCBI Taxonomy" id="48865"/>
    <lineage>
        <taxon>Eukaryota</taxon>
        <taxon>Fungi</taxon>
        <taxon>Dikarya</taxon>
        <taxon>Ascomycota</taxon>
        <taxon>Pezizomycotina</taxon>
        <taxon>Sordariomycetes</taxon>
        <taxon>Hypocreomycetidae</taxon>
        <taxon>Hypocreales</taxon>
        <taxon>Nectriaceae</taxon>
        <taxon>Fusarium</taxon>
        <taxon>Fusarium redolens species complex</taxon>
    </lineage>
</organism>
<dbReference type="RefSeq" id="XP_046049973.1">
    <property type="nucleotide sequence ID" value="XM_046190048.1"/>
</dbReference>
<gene>
    <name evidence="1" type="ORF">BKA55DRAFT_538590</name>
</gene>
<dbReference type="OrthoDB" id="5094260at2759"/>
<dbReference type="EMBL" id="JAGMUX010000007">
    <property type="protein sequence ID" value="KAH7253726.1"/>
    <property type="molecule type" value="Genomic_DNA"/>
</dbReference>
<evidence type="ECO:0000313" key="2">
    <source>
        <dbReference type="Proteomes" id="UP000720189"/>
    </source>
</evidence>
<protein>
    <submittedName>
        <fullName evidence="1">Uncharacterized protein</fullName>
    </submittedName>
</protein>
<dbReference type="AlphaFoldDB" id="A0A9P9HA19"/>
<keyword evidence="2" id="KW-1185">Reference proteome</keyword>
<evidence type="ECO:0000313" key="1">
    <source>
        <dbReference type="EMBL" id="KAH7253726.1"/>
    </source>
</evidence>
<proteinExistence type="predicted"/>
<accession>A0A9P9HA19</accession>
<name>A0A9P9HA19_FUSRE</name>
<dbReference type="GeneID" id="70220002"/>
<reference evidence="1" key="1">
    <citation type="journal article" date="2021" name="Nat. Commun.">
        <title>Genetic determinants of endophytism in the Arabidopsis root mycobiome.</title>
        <authorList>
            <person name="Mesny F."/>
            <person name="Miyauchi S."/>
            <person name="Thiergart T."/>
            <person name="Pickel B."/>
            <person name="Atanasova L."/>
            <person name="Karlsson M."/>
            <person name="Huettel B."/>
            <person name="Barry K.W."/>
            <person name="Haridas S."/>
            <person name="Chen C."/>
            <person name="Bauer D."/>
            <person name="Andreopoulos W."/>
            <person name="Pangilinan J."/>
            <person name="LaButti K."/>
            <person name="Riley R."/>
            <person name="Lipzen A."/>
            <person name="Clum A."/>
            <person name="Drula E."/>
            <person name="Henrissat B."/>
            <person name="Kohler A."/>
            <person name="Grigoriev I.V."/>
            <person name="Martin F.M."/>
            <person name="Hacquard S."/>
        </authorList>
    </citation>
    <scope>NUCLEOTIDE SEQUENCE</scope>
    <source>
        <strain evidence="1">MPI-CAGE-AT-0023</strain>
    </source>
</reference>
<comment type="caution">
    <text evidence="1">The sequence shown here is derived from an EMBL/GenBank/DDBJ whole genome shotgun (WGS) entry which is preliminary data.</text>
</comment>